<feature type="chain" id="PRO_5021846253" evidence="2">
    <location>
        <begin position="32"/>
        <end position="263"/>
    </location>
</feature>
<keyword evidence="5" id="KW-1185">Reference proteome</keyword>
<dbReference type="PANTHER" id="PTHR43861:SF3">
    <property type="entry name" value="PUTATIVE (AFU_ORTHOLOGUE AFUA_2G14390)-RELATED"/>
    <property type="match status" value="1"/>
</dbReference>
<dbReference type="Gene3D" id="3.40.50.150">
    <property type="entry name" value="Vaccinia Virus protein VP39"/>
    <property type="match status" value="1"/>
</dbReference>
<dbReference type="InterPro" id="IPR029063">
    <property type="entry name" value="SAM-dependent_MTases_sf"/>
</dbReference>
<dbReference type="SUPFAM" id="SSF53335">
    <property type="entry name" value="S-adenosyl-L-methionine-dependent methyltransferases"/>
    <property type="match status" value="1"/>
</dbReference>
<protein>
    <submittedName>
        <fullName evidence="4">Demethylmenaquinone methyltransferase</fullName>
        <ecNumber evidence="4">2.1.1.163</ecNumber>
    </submittedName>
</protein>
<dbReference type="OrthoDB" id="9784101at2"/>
<evidence type="ECO:0000313" key="4">
    <source>
        <dbReference type="EMBL" id="QDV26166.1"/>
    </source>
</evidence>
<evidence type="ECO:0000256" key="2">
    <source>
        <dbReference type="SAM" id="SignalP"/>
    </source>
</evidence>
<accession>A0A518GC34</accession>
<dbReference type="PANTHER" id="PTHR43861">
    <property type="entry name" value="TRANS-ACONITATE 2-METHYLTRANSFERASE-RELATED"/>
    <property type="match status" value="1"/>
</dbReference>
<feature type="signal peptide" evidence="2">
    <location>
        <begin position="1"/>
        <end position="31"/>
    </location>
</feature>
<organism evidence="4 5">
    <name type="scientific">Aureliella helgolandensis</name>
    <dbReference type="NCBI Taxonomy" id="2527968"/>
    <lineage>
        <taxon>Bacteria</taxon>
        <taxon>Pseudomonadati</taxon>
        <taxon>Planctomycetota</taxon>
        <taxon>Planctomycetia</taxon>
        <taxon>Pirellulales</taxon>
        <taxon>Pirellulaceae</taxon>
        <taxon>Aureliella</taxon>
    </lineage>
</organism>
<name>A0A518GC34_9BACT</name>
<dbReference type="Pfam" id="PF13847">
    <property type="entry name" value="Methyltransf_31"/>
    <property type="match status" value="1"/>
</dbReference>
<dbReference type="Proteomes" id="UP000318017">
    <property type="component" value="Chromosome"/>
</dbReference>
<proteinExistence type="predicted"/>
<dbReference type="CDD" id="cd02440">
    <property type="entry name" value="AdoMet_MTases"/>
    <property type="match status" value="1"/>
</dbReference>
<dbReference type="EMBL" id="CP036298">
    <property type="protein sequence ID" value="QDV26166.1"/>
    <property type="molecule type" value="Genomic_DNA"/>
</dbReference>
<reference evidence="4 5" key="1">
    <citation type="submission" date="2019-02" db="EMBL/GenBank/DDBJ databases">
        <title>Deep-cultivation of Planctomycetes and their phenomic and genomic characterization uncovers novel biology.</title>
        <authorList>
            <person name="Wiegand S."/>
            <person name="Jogler M."/>
            <person name="Boedeker C."/>
            <person name="Pinto D."/>
            <person name="Vollmers J."/>
            <person name="Rivas-Marin E."/>
            <person name="Kohn T."/>
            <person name="Peeters S.H."/>
            <person name="Heuer A."/>
            <person name="Rast P."/>
            <person name="Oberbeckmann S."/>
            <person name="Bunk B."/>
            <person name="Jeske O."/>
            <person name="Meyerdierks A."/>
            <person name="Storesund J.E."/>
            <person name="Kallscheuer N."/>
            <person name="Luecker S."/>
            <person name="Lage O.M."/>
            <person name="Pohl T."/>
            <person name="Merkel B.J."/>
            <person name="Hornburger P."/>
            <person name="Mueller R.-W."/>
            <person name="Bruemmer F."/>
            <person name="Labrenz M."/>
            <person name="Spormann A.M."/>
            <person name="Op den Camp H."/>
            <person name="Overmann J."/>
            <person name="Amann R."/>
            <person name="Jetten M.S.M."/>
            <person name="Mascher T."/>
            <person name="Medema M.H."/>
            <person name="Devos D.P."/>
            <person name="Kaster A.-K."/>
            <person name="Ovreas L."/>
            <person name="Rohde M."/>
            <person name="Galperin M.Y."/>
            <person name="Jogler C."/>
        </authorList>
    </citation>
    <scope>NUCLEOTIDE SEQUENCE [LARGE SCALE GENOMIC DNA]</scope>
    <source>
        <strain evidence="4 5">Q31a</strain>
    </source>
</reference>
<sequence length="263" mass="29751" precursor="true">MQRLTPCFVRIAFVWSALSGLPLLQHRTVNAQESTAAQAEVIEQTPIPPARAKYMGRMIAQTMSFHGAPWLIRETREQEERPSEVLKQLQLKPGLTVCDLGCGNGFYALLMAAQVGETGQVLAVDIQPEMLHLLELRCEQAGVENVKPVLGTVVDPNLPQNKVDLVLLVDVYHEFSHPALMLRNIRDSLSDTGVIALLEYREEDRTVPIKPLHKMSKRQIVKEYSANGLRVARQYDGLPWQHLMFFERDPTWTPKNYSAPDDE</sequence>
<dbReference type="AlphaFoldDB" id="A0A518GC34"/>
<dbReference type="InterPro" id="IPR025714">
    <property type="entry name" value="Methyltranfer_dom"/>
</dbReference>
<keyword evidence="1 4" id="KW-0808">Transferase</keyword>
<dbReference type="RefSeq" id="WP_145082113.1">
    <property type="nucleotide sequence ID" value="NZ_CP036298.1"/>
</dbReference>
<evidence type="ECO:0000259" key="3">
    <source>
        <dbReference type="Pfam" id="PF13847"/>
    </source>
</evidence>
<dbReference type="GO" id="GO:0043770">
    <property type="term" value="F:demethylmenaquinone methyltransferase activity"/>
    <property type="evidence" value="ECO:0007669"/>
    <property type="project" value="UniProtKB-EC"/>
</dbReference>
<keyword evidence="2" id="KW-0732">Signal</keyword>
<evidence type="ECO:0000256" key="1">
    <source>
        <dbReference type="ARBA" id="ARBA00022679"/>
    </source>
</evidence>
<dbReference type="EC" id="2.1.1.163" evidence="4"/>
<evidence type="ECO:0000313" key="5">
    <source>
        <dbReference type="Proteomes" id="UP000318017"/>
    </source>
</evidence>
<dbReference type="GO" id="GO:0032259">
    <property type="term" value="P:methylation"/>
    <property type="evidence" value="ECO:0007669"/>
    <property type="project" value="UniProtKB-KW"/>
</dbReference>
<keyword evidence="4" id="KW-0489">Methyltransferase</keyword>
<dbReference type="KEGG" id="ahel:Q31a_45380"/>
<feature type="domain" description="Methyltransferase" evidence="3">
    <location>
        <begin position="92"/>
        <end position="205"/>
    </location>
</feature>
<gene>
    <name evidence="4" type="primary">ubiE_4</name>
    <name evidence="4" type="ORF">Q31a_45380</name>
</gene>